<keyword evidence="3" id="KW-1185">Reference proteome</keyword>
<evidence type="ECO:0000256" key="1">
    <source>
        <dbReference type="SAM" id="MobiDB-lite"/>
    </source>
</evidence>
<gene>
    <name evidence="2" type="ORF">H920_12907</name>
</gene>
<accession>A0A091DSL8</accession>
<feature type="compositionally biased region" description="Acidic residues" evidence="1">
    <location>
        <begin position="100"/>
        <end position="127"/>
    </location>
</feature>
<dbReference type="EMBL" id="KN123337">
    <property type="protein sequence ID" value="KFO25771.1"/>
    <property type="molecule type" value="Genomic_DNA"/>
</dbReference>
<name>A0A091DSL8_FUKDA</name>
<organism evidence="2 3">
    <name type="scientific">Fukomys damarensis</name>
    <name type="common">Damaraland mole rat</name>
    <name type="synonym">Cryptomys damarensis</name>
    <dbReference type="NCBI Taxonomy" id="885580"/>
    <lineage>
        <taxon>Eukaryota</taxon>
        <taxon>Metazoa</taxon>
        <taxon>Chordata</taxon>
        <taxon>Craniata</taxon>
        <taxon>Vertebrata</taxon>
        <taxon>Euteleostomi</taxon>
        <taxon>Mammalia</taxon>
        <taxon>Eutheria</taxon>
        <taxon>Euarchontoglires</taxon>
        <taxon>Glires</taxon>
        <taxon>Rodentia</taxon>
        <taxon>Hystricomorpha</taxon>
        <taxon>Bathyergidae</taxon>
        <taxon>Fukomys</taxon>
    </lineage>
</organism>
<feature type="region of interest" description="Disordered" evidence="1">
    <location>
        <begin position="84"/>
        <end position="133"/>
    </location>
</feature>
<sequence>MQRENPGELGSLAEYCLALRVLTSFPRSTDLQVQLLACYSYLPCAPLSWTLKLYHPHPELHRITGLPHRGHQFLEHFDRLKGEELVEEAENGRRRKRWEEEEEEEGVGEEEEEDPGKEENGDEDEEVGASWSS</sequence>
<evidence type="ECO:0000313" key="2">
    <source>
        <dbReference type="EMBL" id="KFO25771.1"/>
    </source>
</evidence>
<evidence type="ECO:0000313" key="3">
    <source>
        <dbReference type="Proteomes" id="UP000028990"/>
    </source>
</evidence>
<dbReference type="AlphaFoldDB" id="A0A091DSL8"/>
<protein>
    <submittedName>
        <fullName evidence="2">Uncharacterized protein</fullName>
    </submittedName>
</protein>
<reference evidence="2 3" key="1">
    <citation type="submission" date="2013-11" db="EMBL/GenBank/DDBJ databases">
        <title>The Damaraland mole rat (Fukomys damarensis) genome and evolution of African mole rats.</title>
        <authorList>
            <person name="Gladyshev V.N."/>
            <person name="Fang X."/>
        </authorList>
    </citation>
    <scope>NUCLEOTIDE SEQUENCE [LARGE SCALE GENOMIC DNA]</scope>
    <source>
        <tissue evidence="2">Liver</tissue>
    </source>
</reference>
<dbReference type="Proteomes" id="UP000028990">
    <property type="component" value="Unassembled WGS sequence"/>
</dbReference>
<proteinExistence type="predicted"/>